<dbReference type="Pfam" id="PF00112">
    <property type="entry name" value="Peptidase_C1"/>
    <property type="match status" value="1"/>
</dbReference>
<evidence type="ECO:0000313" key="3">
    <source>
        <dbReference type="Proteomes" id="UP001237642"/>
    </source>
</evidence>
<reference evidence="2" key="2">
    <citation type="submission" date="2023-05" db="EMBL/GenBank/DDBJ databases">
        <authorList>
            <person name="Schelkunov M.I."/>
        </authorList>
    </citation>
    <scope>NUCLEOTIDE SEQUENCE</scope>
    <source>
        <strain evidence="2">Hsosn_3</strain>
        <tissue evidence="2">Leaf</tissue>
    </source>
</reference>
<dbReference type="GO" id="GO:0008234">
    <property type="term" value="F:cysteine-type peptidase activity"/>
    <property type="evidence" value="ECO:0007669"/>
    <property type="project" value="InterPro"/>
</dbReference>
<dbReference type="InterPro" id="IPR000668">
    <property type="entry name" value="Peptidase_C1A_C"/>
</dbReference>
<name>A0AAD8IHG6_9APIA</name>
<keyword evidence="3" id="KW-1185">Reference proteome</keyword>
<gene>
    <name evidence="2" type="ORF">POM88_022766</name>
</gene>
<evidence type="ECO:0000259" key="1">
    <source>
        <dbReference type="Pfam" id="PF00112"/>
    </source>
</evidence>
<organism evidence="2 3">
    <name type="scientific">Heracleum sosnowskyi</name>
    <dbReference type="NCBI Taxonomy" id="360622"/>
    <lineage>
        <taxon>Eukaryota</taxon>
        <taxon>Viridiplantae</taxon>
        <taxon>Streptophyta</taxon>
        <taxon>Embryophyta</taxon>
        <taxon>Tracheophyta</taxon>
        <taxon>Spermatophyta</taxon>
        <taxon>Magnoliopsida</taxon>
        <taxon>eudicotyledons</taxon>
        <taxon>Gunneridae</taxon>
        <taxon>Pentapetalae</taxon>
        <taxon>asterids</taxon>
        <taxon>campanulids</taxon>
        <taxon>Apiales</taxon>
        <taxon>Apiaceae</taxon>
        <taxon>Apioideae</taxon>
        <taxon>apioid superclade</taxon>
        <taxon>Tordylieae</taxon>
        <taxon>Tordyliinae</taxon>
        <taxon>Heracleum</taxon>
    </lineage>
</organism>
<feature type="domain" description="Peptidase C1A papain C-terminal" evidence="1">
    <location>
        <begin position="5"/>
        <end position="143"/>
    </location>
</feature>
<protein>
    <recommendedName>
        <fullName evidence="1">Peptidase C1A papain C-terminal domain-containing protein</fullName>
    </recommendedName>
</protein>
<dbReference type="SUPFAM" id="SSF54001">
    <property type="entry name" value="Cysteine proteinases"/>
    <property type="match status" value="1"/>
</dbReference>
<accession>A0AAD8IHG6</accession>
<dbReference type="GO" id="GO:0006508">
    <property type="term" value="P:proteolysis"/>
    <property type="evidence" value="ECO:0007669"/>
    <property type="project" value="InterPro"/>
</dbReference>
<dbReference type="Gene3D" id="3.90.70.10">
    <property type="entry name" value="Cysteine proteinases"/>
    <property type="match status" value="1"/>
</dbReference>
<dbReference type="AlphaFoldDB" id="A0AAD8IHG6"/>
<evidence type="ECO:0000313" key="2">
    <source>
        <dbReference type="EMBL" id="KAK1385031.1"/>
    </source>
</evidence>
<sequence length="152" mass="17849">MQEGDCCWAICVATVIGYLYYKETEDPKFDLSCQDILDRVWIYYEDEVRHKARDSKKCYRCKPGLGYTYVKNYGVGFLEDYPFEKAPNEEKDEIDLKTEFPRVFTGEYRKLNEIQEVIDCLKKEKQAVIGAIQVTEAFVNYKKVSVYLTLSI</sequence>
<reference evidence="2" key="1">
    <citation type="submission" date="2023-02" db="EMBL/GenBank/DDBJ databases">
        <title>Genome of toxic invasive species Heracleum sosnowskyi carries increased number of genes despite the absence of recent whole-genome duplications.</title>
        <authorList>
            <person name="Schelkunov M."/>
            <person name="Shtratnikova V."/>
            <person name="Makarenko M."/>
            <person name="Klepikova A."/>
            <person name="Omelchenko D."/>
            <person name="Novikova G."/>
            <person name="Obukhova E."/>
            <person name="Bogdanov V."/>
            <person name="Penin A."/>
            <person name="Logacheva M."/>
        </authorList>
    </citation>
    <scope>NUCLEOTIDE SEQUENCE</scope>
    <source>
        <strain evidence="2">Hsosn_3</strain>
        <tissue evidence="2">Leaf</tissue>
    </source>
</reference>
<dbReference type="InterPro" id="IPR038765">
    <property type="entry name" value="Papain-like_cys_pep_sf"/>
</dbReference>
<dbReference type="Proteomes" id="UP001237642">
    <property type="component" value="Unassembled WGS sequence"/>
</dbReference>
<dbReference type="EMBL" id="JAUIZM010000005">
    <property type="protein sequence ID" value="KAK1385031.1"/>
    <property type="molecule type" value="Genomic_DNA"/>
</dbReference>
<proteinExistence type="predicted"/>
<comment type="caution">
    <text evidence="2">The sequence shown here is derived from an EMBL/GenBank/DDBJ whole genome shotgun (WGS) entry which is preliminary data.</text>
</comment>